<dbReference type="eggNOG" id="KOG3043">
    <property type="taxonomic scope" value="Eukaryota"/>
</dbReference>
<dbReference type="PANTHER" id="PTHR17630:SF105">
    <property type="entry name" value="DIENELACTONE HYDROLASE FAMILY PROTEIN (AFU_ORTHOLOGUE AFUA_4G08790)"/>
    <property type="match status" value="1"/>
</dbReference>
<gene>
    <name evidence="2" type="ORF">TRIATDRAFT_301229</name>
</gene>
<evidence type="ECO:0000259" key="1">
    <source>
        <dbReference type="Pfam" id="PF01738"/>
    </source>
</evidence>
<dbReference type="Pfam" id="PF01738">
    <property type="entry name" value="DLH"/>
    <property type="match status" value="1"/>
</dbReference>
<dbReference type="STRING" id="452589.G9P1W6"/>
<dbReference type="GO" id="GO:0016787">
    <property type="term" value="F:hydrolase activity"/>
    <property type="evidence" value="ECO:0007669"/>
    <property type="project" value="InterPro"/>
</dbReference>
<dbReference type="GeneID" id="25781952"/>
<dbReference type="OMA" id="PEFMNGH"/>
<dbReference type="AlphaFoldDB" id="G9P1W6"/>
<dbReference type="HOGENOM" id="CLU_054590_2_3_1"/>
<feature type="domain" description="Dienelactone hydrolase" evidence="1">
    <location>
        <begin position="26"/>
        <end position="271"/>
    </location>
</feature>
<organism evidence="2 3">
    <name type="scientific">Hypocrea atroviridis (strain ATCC 20476 / IMI 206040)</name>
    <name type="common">Trichoderma atroviride</name>
    <dbReference type="NCBI Taxonomy" id="452589"/>
    <lineage>
        <taxon>Eukaryota</taxon>
        <taxon>Fungi</taxon>
        <taxon>Dikarya</taxon>
        <taxon>Ascomycota</taxon>
        <taxon>Pezizomycotina</taxon>
        <taxon>Sordariomycetes</taxon>
        <taxon>Hypocreomycetidae</taxon>
        <taxon>Hypocreales</taxon>
        <taxon>Hypocreaceae</taxon>
        <taxon>Trichoderma</taxon>
    </lineage>
</organism>
<dbReference type="InterPro" id="IPR029058">
    <property type="entry name" value="AB_hydrolase_fold"/>
</dbReference>
<proteinExistence type="predicted"/>
<dbReference type="RefSeq" id="XP_013941587.1">
    <property type="nucleotide sequence ID" value="XM_014086112.1"/>
</dbReference>
<evidence type="ECO:0000313" key="3">
    <source>
        <dbReference type="Proteomes" id="UP000005426"/>
    </source>
</evidence>
<dbReference type="InterPro" id="IPR002925">
    <property type="entry name" value="Dienelactn_hydro"/>
</dbReference>
<accession>G9P1W6</accession>
<protein>
    <recommendedName>
        <fullName evidence="1">Dienelactone hydrolase domain-containing protein</fullName>
    </recommendedName>
</protein>
<dbReference type="SUPFAM" id="SSF53474">
    <property type="entry name" value="alpha/beta-Hydrolases"/>
    <property type="match status" value="1"/>
</dbReference>
<dbReference type="PANTHER" id="PTHR17630">
    <property type="entry name" value="DIENELACTONE HYDROLASE"/>
    <property type="match status" value="1"/>
</dbReference>
<dbReference type="EMBL" id="ABDG02000026">
    <property type="protein sequence ID" value="EHK43393.1"/>
    <property type="molecule type" value="Genomic_DNA"/>
</dbReference>
<dbReference type="KEGG" id="tatv:25781952"/>
<name>G9P1W6_HYPAI</name>
<dbReference type="OrthoDB" id="17560at2759"/>
<sequence length="276" mass="30113">MSCPDCYRGSVHEGQPRGEVTKAYGLDTYVVNPADGRPAKGIVVILPDAFGWEFVNIRLLADSYADKGDFKVYAPDFMKGHPAPLYLLESMRVMGSDAGIFTKIRHIFGILTGVVPFLWINWPSKAWPRVKGFFEQLRKEEGASQSVGAAGFCWGGKQVVLLGRGDQIDGRPLIDAGFTGHPSLLSLPADINSLTLPVSFALADQDTHLPVEKAEGIKTIVEAKPESARGEVVVYPNCSHGFCVRVDQKFTEIAKQADDATDQAIAWFNAHFKSSA</sequence>
<comment type="caution">
    <text evidence="2">The sequence shown here is derived from an EMBL/GenBank/DDBJ whole genome shotgun (WGS) entry which is preliminary data.</text>
</comment>
<dbReference type="Proteomes" id="UP000005426">
    <property type="component" value="Unassembled WGS sequence"/>
</dbReference>
<reference evidence="2 3" key="1">
    <citation type="journal article" date="2011" name="Genome Biol.">
        <title>Comparative genome sequence analysis underscores mycoparasitism as the ancestral life style of Trichoderma.</title>
        <authorList>
            <person name="Kubicek C.P."/>
            <person name="Herrera-Estrella A."/>
            <person name="Seidl-Seiboth V."/>
            <person name="Martinez D.A."/>
            <person name="Druzhinina I.S."/>
            <person name="Thon M."/>
            <person name="Zeilinger S."/>
            <person name="Casas-Flores S."/>
            <person name="Horwitz B.A."/>
            <person name="Mukherjee P.K."/>
            <person name="Mukherjee M."/>
            <person name="Kredics L."/>
            <person name="Alcaraz L.D."/>
            <person name="Aerts A."/>
            <person name="Antal Z."/>
            <person name="Atanasova L."/>
            <person name="Cervantes-Badillo M.G."/>
            <person name="Challacombe J."/>
            <person name="Chertkov O."/>
            <person name="McCluskey K."/>
            <person name="Coulpier F."/>
            <person name="Deshpande N."/>
            <person name="von Doehren H."/>
            <person name="Ebbole D.J."/>
            <person name="Esquivel-Naranjo E.U."/>
            <person name="Fekete E."/>
            <person name="Flipphi M."/>
            <person name="Glaser F."/>
            <person name="Gomez-Rodriguez E.Y."/>
            <person name="Gruber S."/>
            <person name="Han C."/>
            <person name="Henrissat B."/>
            <person name="Hermosa R."/>
            <person name="Hernandez-Onate M."/>
            <person name="Karaffa L."/>
            <person name="Kosti I."/>
            <person name="Le Crom S."/>
            <person name="Lindquist E."/>
            <person name="Lucas S."/>
            <person name="Luebeck M."/>
            <person name="Luebeck P.S."/>
            <person name="Margeot A."/>
            <person name="Metz B."/>
            <person name="Misra M."/>
            <person name="Nevalainen H."/>
            <person name="Omann M."/>
            <person name="Packer N."/>
            <person name="Perrone G."/>
            <person name="Uresti-Rivera E.E."/>
            <person name="Salamov A."/>
            <person name="Schmoll M."/>
            <person name="Seiboth B."/>
            <person name="Shapiro H."/>
            <person name="Sukno S."/>
            <person name="Tamayo-Ramos J.A."/>
            <person name="Tisch D."/>
            <person name="Wiest A."/>
            <person name="Wilkinson H.H."/>
            <person name="Zhang M."/>
            <person name="Coutinho P.M."/>
            <person name="Kenerley C.M."/>
            <person name="Monte E."/>
            <person name="Baker S.E."/>
            <person name="Grigoriev I.V."/>
        </authorList>
    </citation>
    <scope>NUCLEOTIDE SEQUENCE [LARGE SCALE GENOMIC DNA]</scope>
    <source>
        <strain evidence="3">ATCC 20476 / IMI 206040</strain>
    </source>
</reference>
<keyword evidence="3" id="KW-1185">Reference proteome</keyword>
<evidence type="ECO:0000313" key="2">
    <source>
        <dbReference type="EMBL" id="EHK43393.1"/>
    </source>
</evidence>
<dbReference type="Gene3D" id="3.40.50.1820">
    <property type="entry name" value="alpha/beta hydrolase"/>
    <property type="match status" value="1"/>
</dbReference>